<dbReference type="Proteomes" id="UP000295066">
    <property type="component" value="Unassembled WGS sequence"/>
</dbReference>
<organism evidence="1 2">
    <name type="scientific">Aminivibrio pyruvatiphilus</name>
    <dbReference type="NCBI Taxonomy" id="1005740"/>
    <lineage>
        <taxon>Bacteria</taxon>
        <taxon>Thermotogati</taxon>
        <taxon>Synergistota</taxon>
        <taxon>Synergistia</taxon>
        <taxon>Synergistales</taxon>
        <taxon>Aminobacteriaceae</taxon>
        <taxon>Aminivibrio</taxon>
    </lineage>
</organism>
<keyword evidence="2" id="KW-1185">Reference proteome</keyword>
<sequence length="138" mass="16234">MERFNDFFQQSFLGKVEMFSVDELTNGSLAFENRHNTTWRYSKIGGKTPVKALASMKRTLRFPDPEAPPPDWRKEPEKGRYHFVRLIRSDLRLNIFGESFSVPPELEFEYAVATIDVKEQKLTISHDGKLMKQIEYMR</sequence>
<evidence type="ECO:0000313" key="1">
    <source>
        <dbReference type="EMBL" id="TDY61722.1"/>
    </source>
</evidence>
<proteinExistence type="predicted"/>
<dbReference type="EMBL" id="SORI01000005">
    <property type="protein sequence ID" value="TDY61722.1"/>
    <property type="molecule type" value="Genomic_DNA"/>
</dbReference>
<name>A0A4R8MBT4_9BACT</name>
<comment type="caution">
    <text evidence="1">The sequence shown here is derived from an EMBL/GenBank/DDBJ whole genome shotgun (WGS) entry which is preliminary data.</text>
</comment>
<protein>
    <submittedName>
        <fullName evidence="1">Uncharacterized protein</fullName>
    </submittedName>
</protein>
<gene>
    <name evidence="1" type="ORF">C8D99_105135</name>
</gene>
<dbReference type="AlphaFoldDB" id="A0A4R8MBT4"/>
<accession>A0A4R8MBT4</accession>
<evidence type="ECO:0000313" key="2">
    <source>
        <dbReference type="Proteomes" id="UP000295066"/>
    </source>
</evidence>
<reference evidence="1 2" key="1">
    <citation type="submission" date="2019-03" db="EMBL/GenBank/DDBJ databases">
        <title>Genomic Encyclopedia of Type Strains, Phase IV (KMG-IV): sequencing the most valuable type-strain genomes for metagenomic binning, comparative biology and taxonomic classification.</title>
        <authorList>
            <person name="Goeker M."/>
        </authorList>
    </citation>
    <scope>NUCLEOTIDE SEQUENCE [LARGE SCALE GENOMIC DNA]</scope>
    <source>
        <strain evidence="1 2">DSM 25964</strain>
    </source>
</reference>